<evidence type="ECO:0000313" key="3">
    <source>
        <dbReference type="Proteomes" id="UP000767446"/>
    </source>
</evidence>
<organism evidence="2 3">
    <name type="scientific">Gomphosphaeria aponina SAG 52.96 = DSM 107014</name>
    <dbReference type="NCBI Taxonomy" id="1521640"/>
    <lineage>
        <taxon>Bacteria</taxon>
        <taxon>Bacillati</taxon>
        <taxon>Cyanobacteriota</taxon>
        <taxon>Cyanophyceae</taxon>
        <taxon>Oscillatoriophycideae</taxon>
        <taxon>Chroococcales</taxon>
        <taxon>Gomphosphaeriaceae</taxon>
        <taxon>Gomphosphaeria</taxon>
    </lineage>
</organism>
<dbReference type="Proteomes" id="UP000767446">
    <property type="component" value="Unassembled WGS sequence"/>
</dbReference>
<accession>A0A941JSV7</accession>
<reference evidence="2" key="1">
    <citation type="submission" date="2021-02" db="EMBL/GenBank/DDBJ databases">
        <title>Metagenome analyses of Stigonema ocellatum DSM 106950, Chlorogloea purpurea SAG 13.99 and Gomphosphaeria aponina DSM 107014.</title>
        <authorList>
            <person name="Marter P."/>
            <person name="Huang S."/>
        </authorList>
    </citation>
    <scope>NUCLEOTIDE SEQUENCE</scope>
    <source>
        <strain evidence="2">JP213</strain>
    </source>
</reference>
<evidence type="ECO:0000256" key="1">
    <source>
        <dbReference type="SAM" id="MobiDB-lite"/>
    </source>
</evidence>
<protein>
    <recommendedName>
        <fullName evidence="4">Isochorismate synthase</fullName>
    </recommendedName>
</protein>
<gene>
    <name evidence="2" type="ORF">DSM107014_14450</name>
</gene>
<comment type="caution">
    <text evidence="2">The sequence shown here is derived from an EMBL/GenBank/DDBJ whole genome shotgun (WGS) entry which is preliminary data.</text>
</comment>
<evidence type="ECO:0000313" key="2">
    <source>
        <dbReference type="EMBL" id="MBR8829076.1"/>
    </source>
</evidence>
<feature type="region of interest" description="Disordered" evidence="1">
    <location>
        <begin position="30"/>
        <end position="49"/>
    </location>
</feature>
<evidence type="ECO:0008006" key="4">
    <source>
        <dbReference type="Google" id="ProtNLM"/>
    </source>
</evidence>
<name>A0A941JSV7_9CHRO</name>
<proteinExistence type="predicted"/>
<dbReference type="EMBL" id="JADQBC010000106">
    <property type="protein sequence ID" value="MBR8829076.1"/>
    <property type="molecule type" value="Genomic_DNA"/>
</dbReference>
<dbReference type="AlphaFoldDB" id="A0A941JSV7"/>
<sequence length="49" mass="5412">MSISKLLSNISQYISEAVARIFGPSDDEYPATGVQPFECETYQEAPKAE</sequence>